<name>E7QYC2_HALPU</name>
<dbReference type="EMBL" id="AEMG01000027">
    <property type="protein sequence ID" value="EFW90447.1"/>
    <property type="molecule type" value="Genomic_DNA"/>
</dbReference>
<dbReference type="STRING" id="797209.GCA_000376445_02156"/>
<dbReference type="RefSeq" id="WP_007982536.1">
    <property type="nucleotide sequence ID" value="NZ_AEMG01000027.1"/>
</dbReference>
<evidence type="ECO:0000313" key="2">
    <source>
        <dbReference type="EMBL" id="SHL68452.1"/>
    </source>
</evidence>
<evidence type="ECO:0000313" key="4">
    <source>
        <dbReference type="Proteomes" id="UP000184203"/>
    </source>
</evidence>
<evidence type="ECO:0000313" key="3">
    <source>
        <dbReference type="Proteomes" id="UP000003751"/>
    </source>
</evidence>
<dbReference type="Proteomes" id="UP000184203">
    <property type="component" value="Unassembled WGS sequence"/>
</dbReference>
<dbReference type="OrthoDB" id="381067at2157"/>
<reference evidence="2" key="2">
    <citation type="submission" date="2016-11" db="EMBL/GenBank/DDBJ databases">
        <authorList>
            <person name="Jaros S."/>
            <person name="Januszkiewicz K."/>
            <person name="Wedrychowicz H."/>
        </authorList>
    </citation>
    <scope>NUCLEOTIDE SEQUENCE [LARGE SCALE GENOMIC DNA]</scope>
    <source>
        <strain evidence="2">DX253</strain>
    </source>
</reference>
<reference evidence="4" key="3">
    <citation type="submission" date="2016-11" db="EMBL/GenBank/DDBJ databases">
        <authorList>
            <person name="Varghese N."/>
            <person name="Submissions S."/>
        </authorList>
    </citation>
    <scope>NUCLEOTIDE SEQUENCE [LARGE SCALE GENOMIC DNA]</scope>
    <source>
        <strain evidence="4">DX253</strain>
    </source>
</reference>
<keyword evidence="4" id="KW-1185">Reference proteome</keyword>
<accession>E7QYC2</accession>
<sequence length="101" mass="10884">MTKWNALARSPFGRKTHVAAAENGEIRDVACNHHAFDETDWELLGPTNHENHRLCGVCVNYLAQVAGVEAVSRFSVAITDPERYAAALGVDVDAPPTLGVA</sequence>
<organism evidence="1 3">
    <name type="scientific">Haladaptatus paucihalophilus DX253</name>
    <dbReference type="NCBI Taxonomy" id="797209"/>
    <lineage>
        <taxon>Archaea</taxon>
        <taxon>Methanobacteriati</taxon>
        <taxon>Methanobacteriota</taxon>
        <taxon>Stenosarchaea group</taxon>
        <taxon>Halobacteria</taxon>
        <taxon>Halobacteriales</taxon>
        <taxon>Haladaptataceae</taxon>
        <taxon>Haladaptatus</taxon>
    </lineage>
</organism>
<reference evidence="1 3" key="1">
    <citation type="journal article" date="2014" name="ISME J.">
        <title>Trehalose/2-sulfotrehalose biosynthesis and glycine-betaine uptake are widely spread mechanisms for osmoadaptation in the Halobacteriales.</title>
        <authorList>
            <person name="Youssef N.H."/>
            <person name="Savage-Ashlock K.N."/>
            <person name="McCully A.L."/>
            <person name="Luedtke B."/>
            <person name="Shaw E.I."/>
            <person name="Hoff W.D."/>
            <person name="Elshahed M.S."/>
        </authorList>
    </citation>
    <scope>NUCLEOTIDE SEQUENCE [LARGE SCALE GENOMIC DNA]</scope>
    <source>
        <strain evidence="1 3">DX253</strain>
    </source>
</reference>
<evidence type="ECO:0000313" key="1">
    <source>
        <dbReference type="EMBL" id="EFW90447.1"/>
    </source>
</evidence>
<protein>
    <submittedName>
        <fullName evidence="1">Uncharacterized protein</fullName>
    </submittedName>
</protein>
<dbReference type="EMBL" id="FRAN01000011">
    <property type="protein sequence ID" value="SHL68452.1"/>
    <property type="molecule type" value="Genomic_DNA"/>
</dbReference>
<proteinExistence type="predicted"/>
<gene>
    <name evidence="2" type="ORF">SAMN05444342_4406</name>
    <name evidence="1" type="ORF">ZOD2009_19063</name>
</gene>
<dbReference type="Proteomes" id="UP000003751">
    <property type="component" value="Unassembled WGS sequence"/>
</dbReference>
<dbReference type="PATRIC" id="fig|797209.4.peg.3729"/>
<dbReference type="AlphaFoldDB" id="E7QYC2"/>